<dbReference type="EMBL" id="JAUIQD010000001">
    <property type="protein sequence ID" value="KAK3364463.1"/>
    <property type="molecule type" value="Genomic_DNA"/>
</dbReference>
<gene>
    <name evidence="2" type="ORF">B0T25DRAFT_443540</name>
</gene>
<comment type="caution">
    <text evidence="2">The sequence shown here is derived from an EMBL/GenBank/DDBJ whole genome shotgun (WGS) entry which is preliminary data.</text>
</comment>
<dbReference type="AlphaFoldDB" id="A0AAJ0HX60"/>
<reference evidence="2" key="2">
    <citation type="submission" date="2023-06" db="EMBL/GenBank/DDBJ databases">
        <authorList>
            <consortium name="Lawrence Berkeley National Laboratory"/>
            <person name="Haridas S."/>
            <person name="Hensen N."/>
            <person name="Bonometti L."/>
            <person name="Westerberg I."/>
            <person name="Brannstrom I.O."/>
            <person name="Guillou S."/>
            <person name="Cros-Aarteil S."/>
            <person name="Calhoun S."/>
            <person name="Kuo A."/>
            <person name="Mondo S."/>
            <person name="Pangilinan J."/>
            <person name="Riley R."/>
            <person name="Labutti K."/>
            <person name="Andreopoulos B."/>
            <person name="Lipzen A."/>
            <person name="Chen C."/>
            <person name="Yanf M."/>
            <person name="Daum C."/>
            <person name="Ng V."/>
            <person name="Clum A."/>
            <person name="Steindorff A."/>
            <person name="Ohm R."/>
            <person name="Martin F."/>
            <person name="Silar P."/>
            <person name="Natvig D."/>
            <person name="Lalanne C."/>
            <person name="Gautier V."/>
            <person name="Ament-Velasquez S.L."/>
            <person name="Kruys A."/>
            <person name="Hutchinson M.I."/>
            <person name="Powell A.J."/>
            <person name="Barry K."/>
            <person name="Miller A.N."/>
            <person name="Grigoriev I.V."/>
            <person name="Debuchy R."/>
            <person name="Gladieux P."/>
            <person name="Thoren M.H."/>
            <person name="Johannesson H."/>
        </authorList>
    </citation>
    <scope>NUCLEOTIDE SEQUENCE</scope>
    <source>
        <strain evidence="2">CBS 955.72</strain>
    </source>
</reference>
<evidence type="ECO:0000313" key="2">
    <source>
        <dbReference type="EMBL" id="KAK3364463.1"/>
    </source>
</evidence>
<proteinExistence type="predicted"/>
<evidence type="ECO:0000256" key="1">
    <source>
        <dbReference type="SAM" id="MobiDB-lite"/>
    </source>
</evidence>
<dbReference type="Proteomes" id="UP001275084">
    <property type="component" value="Unassembled WGS sequence"/>
</dbReference>
<accession>A0AAJ0HX60</accession>
<keyword evidence="3" id="KW-1185">Reference proteome</keyword>
<reference evidence="2" key="1">
    <citation type="journal article" date="2023" name="Mol. Phylogenet. Evol.">
        <title>Genome-scale phylogeny and comparative genomics of the fungal order Sordariales.</title>
        <authorList>
            <person name="Hensen N."/>
            <person name="Bonometti L."/>
            <person name="Westerberg I."/>
            <person name="Brannstrom I.O."/>
            <person name="Guillou S."/>
            <person name="Cros-Aarteil S."/>
            <person name="Calhoun S."/>
            <person name="Haridas S."/>
            <person name="Kuo A."/>
            <person name="Mondo S."/>
            <person name="Pangilinan J."/>
            <person name="Riley R."/>
            <person name="LaButti K."/>
            <person name="Andreopoulos B."/>
            <person name="Lipzen A."/>
            <person name="Chen C."/>
            <person name="Yan M."/>
            <person name="Daum C."/>
            <person name="Ng V."/>
            <person name="Clum A."/>
            <person name="Steindorff A."/>
            <person name="Ohm R.A."/>
            <person name="Martin F."/>
            <person name="Silar P."/>
            <person name="Natvig D.O."/>
            <person name="Lalanne C."/>
            <person name="Gautier V."/>
            <person name="Ament-Velasquez S.L."/>
            <person name="Kruys A."/>
            <person name="Hutchinson M.I."/>
            <person name="Powell A.J."/>
            <person name="Barry K."/>
            <person name="Miller A.N."/>
            <person name="Grigoriev I.V."/>
            <person name="Debuchy R."/>
            <person name="Gladieux P."/>
            <person name="Hiltunen Thoren M."/>
            <person name="Johannesson H."/>
        </authorList>
    </citation>
    <scope>NUCLEOTIDE SEQUENCE</scope>
    <source>
        <strain evidence="2">CBS 955.72</strain>
    </source>
</reference>
<feature type="compositionally biased region" description="Polar residues" evidence="1">
    <location>
        <begin position="51"/>
        <end position="65"/>
    </location>
</feature>
<organism evidence="2 3">
    <name type="scientific">Lasiosphaeria hispida</name>
    <dbReference type="NCBI Taxonomy" id="260671"/>
    <lineage>
        <taxon>Eukaryota</taxon>
        <taxon>Fungi</taxon>
        <taxon>Dikarya</taxon>
        <taxon>Ascomycota</taxon>
        <taxon>Pezizomycotina</taxon>
        <taxon>Sordariomycetes</taxon>
        <taxon>Sordariomycetidae</taxon>
        <taxon>Sordariales</taxon>
        <taxon>Lasiosphaeriaceae</taxon>
        <taxon>Lasiosphaeria</taxon>
    </lineage>
</organism>
<feature type="non-terminal residue" evidence="2">
    <location>
        <position position="364"/>
    </location>
</feature>
<name>A0AAJ0HX60_9PEZI</name>
<feature type="region of interest" description="Disordered" evidence="1">
    <location>
        <begin position="35"/>
        <end position="65"/>
    </location>
</feature>
<evidence type="ECO:0000313" key="3">
    <source>
        <dbReference type="Proteomes" id="UP001275084"/>
    </source>
</evidence>
<protein>
    <submittedName>
        <fullName evidence="2">Uncharacterized protein</fullName>
    </submittedName>
</protein>
<sequence>MREGRILPTADIQELYNDMRRIEERLTFDAALELQNGQGGNDRHLRPPETPSQATSMSRTHSHVSTAHSIIEGLDEVAIDEQQSPAPKKRAVRTGHLSPFKKARAAFTRKIGACVGCRARKVPCIHYDKDVWEPGYQNWKRMAQANGSISPGPQNAQDMQFPPVARQPRQPRIQEHEVNSVGGWFPPTVQVPIFGNHQQDDAQEELDLLSLETRPSAAPTAPLYHFPRVRPSPGSFSPLWTPLWIPRAPLPNNPEVFSPDSLAIGRLLRTQFWECKFGDDISSPGLHFSEVCNRQYGSLQELRSHYEQDHSPLRRPFFMWKCTAMRPQDKGSNEPCGLMNIDALSPCVQCQRLNQREQWWLDTI</sequence>